<organism evidence="1">
    <name type="scientific">Solanum lycopersicum</name>
    <name type="common">Tomato</name>
    <name type="synonym">Lycopersicon esculentum</name>
    <dbReference type="NCBI Taxonomy" id="4081"/>
    <lineage>
        <taxon>Eukaryota</taxon>
        <taxon>Viridiplantae</taxon>
        <taxon>Streptophyta</taxon>
        <taxon>Embryophyta</taxon>
        <taxon>Tracheophyta</taxon>
        <taxon>Spermatophyta</taxon>
        <taxon>Magnoliopsida</taxon>
        <taxon>eudicotyledons</taxon>
        <taxon>Gunneridae</taxon>
        <taxon>Pentapetalae</taxon>
        <taxon>asterids</taxon>
        <taxon>lamiids</taxon>
        <taxon>Solanales</taxon>
        <taxon>Solanaceae</taxon>
        <taxon>Solanoideae</taxon>
        <taxon>Solaneae</taxon>
        <taxon>Solanum</taxon>
        <taxon>Solanum subgen. Lycopersicon</taxon>
    </lineage>
</organism>
<reference evidence="1" key="1">
    <citation type="journal article" date="2012" name="Nature">
        <title>The tomato genome sequence provides insights into fleshy fruit evolution.</title>
        <authorList>
            <consortium name="Tomato Genome Consortium"/>
        </authorList>
    </citation>
    <scope>NUCLEOTIDE SEQUENCE [LARGE SCALE GENOMIC DNA]</scope>
    <source>
        <strain evidence="1">cv. Heinz 1706</strain>
    </source>
</reference>
<evidence type="ECO:0000313" key="1">
    <source>
        <dbReference type="EnsemblPlants" id="Solyc01g057175.1.1"/>
    </source>
</evidence>
<dbReference type="InParanoid" id="A0A3Q7EEI4"/>
<sequence length="123" mass="14062">MSISNEPQEFCVRECSCCKQKKRRKDKKDFERILEIDLIDGTPSATTSISDLLGETSFSVTTENIFDIICIKCFNHFEHFELIETFPGYVEYDISDVASGQHIPQFLTDFTLSSEITSTFQIA</sequence>
<dbReference type="AlphaFoldDB" id="A0A3Q7EEI4"/>
<proteinExistence type="predicted"/>
<protein>
    <submittedName>
        <fullName evidence="1">Uncharacterized protein</fullName>
    </submittedName>
</protein>
<keyword evidence="2" id="KW-1185">Reference proteome</keyword>
<name>A0A3Q7EEI4_SOLLC</name>
<dbReference type="Proteomes" id="UP000004994">
    <property type="component" value="Chromosome 1"/>
</dbReference>
<evidence type="ECO:0000313" key="2">
    <source>
        <dbReference type="Proteomes" id="UP000004994"/>
    </source>
</evidence>
<dbReference type="Gramene" id="Solyc01g057175.1.1">
    <property type="protein sequence ID" value="Solyc01g057175.1.1"/>
    <property type="gene ID" value="Solyc01g057175.1"/>
</dbReference>
<accession>A0A3Q7EEI4</accession>
<reference evidence="1" key="2">
    <citation type="submission" date="2019-01" db="UniProtKB">
        <authorList>
            <consortium name="EnsemblPlants"/>
        </authorList>
    </citation>
    <scope>IDENTIFICATION</scope>
    <source>
        <strain evidence="1">cv. Heinz 1706</strain>
    </source>
</reference>
<dbReference type="EnsemblPlants" id="Solyc01g057175.1.1">
    <property type="protein sequence ID" value="Solyc01g057175.1.1"/>
    <property type="gene ID" value="Solyc01g057175.1"/>
</dbReference>